<dbReference type="OrthoDB" id="271668at2157"/>
<sequence>MFTERIPRDDQDSDLAVKLTRSEELFGSLNWAIEGDQRLREQGYFTGERSPSESQSLWQKNGGSIDRFISKHVEIVRSDDAKVSKEMMYAAYTQFVEDHDATPETQHMPTRKLNSIDGIESSQRRFNGELKSAFVVDEELAT</sequence>
<organism evidence="1 2">
    <name type="scientific">Halorientalis pallida</name>
    <dbReference type="NCBI Taxonomy" id="2479928"/>
    <lineage>
        <taxon>Archaea</taxon>
        <taxon>Methanobacteriati</taxon>
        <taxon>Methanobacteriota</taxon>
        <taxon>Stenosarchaea group</taxon>
        <taxon>Halobacteria</taxon>
        <taxon>Halobacteriales</taxon>
        <taxon>Haloarculaceae</taxon>
        <taxon>Halorientalis</taxon>
    </lineage>
</organism>
<proteinExistence type="predicted"/>
<evidence type="ECO:0000313" key="2">
    <source>
        <dbReference type="Proteomes" id="UP000289691"/>
    </source>
</evidence>
<reference evidence="1 2" key="1">
    <citation type="submission" date="2019-01" db="EMBL/GenBank/DDBJ databases">
        <title>Halorientalis sp. F13-25 a new haloarchaeum isolated from hypersaline water.</title>
        <authorList>
            <person name="Ana D.-V."/>
            <person name="Cristina S.-P."/>
            <person name="Antonio V."/>
        </authorList>
    </citation>
    <scope>NUCLEOTIDE SEQUENCE [LARGE SCALE GENOMIC DNA]</scope>
    <source>
        <strain evidence="1 2">F13-25</strain>
    </source>
</reference>
<accession>A0A498L1L4</accession>
<name>A0A498L1L4_9EURY</name>
<protein>
    <submittedName>
        <fullName evidence="1">Uncharacterized protein</fullName>
    </submittedName>
</protein>
<dbReference type="RefSeq" id="WP_129067970.1">
    <property type="nucleotide sequence ID" value="NZ_RDFA01000002.1"/>
</dbReference>
<keyword evidence="2" id="KW-1185">Reference proteome</keyword>
<dbReference type="EMBL" id="RDFA01000002">
    <property type="protein sequence ID" value="RXK50006.1"/>
    <property type="molecule type" value="Genomic_DNA"/>
</dbReference>
<dbReference type="AlphaFoldDB" id="A0A498L1L4"/>
<dbReference type="Proteomes" id="UP000289691">
    <property type="component" value="Unassembled WGS sequence"/>
</dbReference>
<evidence type="ECO:0000313" key="1">
    <source>
        <dbReference type="EMBL" id="RXK50006.1"/>
    </source>
</evidence>
<comment type="caution">
    <text evidence="1">The sequence shown here is derived from an EMBL/GenBank/DDBJ whole genome shotgun (WGS) entry which is preliminary data.</text>
</comment>
<gene>
    <name evidence="1" type="ORF">EAF64_05395</name>
</gene>